<comment type="caution">
    <text evidence="1">The sequence shown here is derived from an EMBL/GenBank/DDBJ whole genome shotgun (WGS) entry which is preliminary data.</text>
</comment>
<gene>
    <name evidence="1" type="ORF">ACIBG2_42990</name>
</gene>
<keyword evidence="2" id="KW-1185">Reference proteome</keyword>
<dbReference type="Proteomes" id="UP001612741">
    <property type="component" value="Unassembled WGS sequence"/>
</dbReference>
<organism evidence="1 2">
    <name type="scientific">Nonomuraea typhae</name>
    <dbReference type="NCBI Taxonomy" id="2603600"/>
    <lineage>
        <taxon>Bacteria</taxon>
        <taxon>Bacillati</taxon>
        <taxon>Actinomycetota</taxon>
        <taxon>Actinomycetes</taxon>
        <taxon>Streptosporangiales</taxon>
        <taxon>Streptosporangiaceae</taxon>
        <taxon>Nonomuraea</taxon>
    </lineage>
</organism>
<dbReference type="EMBL" id="JBITGY010000014">
    <property type="protein sequence ID" value="MFI6504211.1"/>
    <property type="molecule type" value="Genomic_DNA"/>
</dbReference>
<name>A0ABW7Z7Q5_9ACTN</name>
<accession>A0ABW7Z7Q5</accession>
<reference evidence="1 2" key="1">
    <citation type="submission" date="2024-10" db="EMBL/GenBank/DDBJ databases">
        <title>The Natural Products Discovery Center: Release of the First 8490 Sequenced Strains for Exploring Actinobacteria Biosynthetic Diversity.</title>
        <authorList>
            <person name="Kalkreuter E."/>
            <person name="Kautsar S.A."/>
            <person name="Yang D."/>
            <person name="Bader C.D."/>
            <person name="Teijaro C.N."/>
            <person name="Fluegel L."/>
            <person name="Davis C.M."/>
            <person name="Simpson J.R."/>
            <person name="Lauterbach L."/>
            <person name="Steele A.D."/>
            <person name="Gui C."/>
            <person name="Meng S."/>
            <person name="Li G."/>
            <person name="Viehrig K."/>
            <person name="Ye F."/>
            <person name="Su P."/>
            <person name="Kiefer A.F."/>
            <person name="Nichols A."/>
            <person name="Cepeda A.J."/>
            <person name="Yan W."/>
            <person name="Fan B."/>
            <person name="Jiang Y."/>
            <person name="Adhikari A."/>
            <person name="Zheng C.-J."/>
            <person name="Schuster L."/>
            <person name="Cowan T.M."/>
            <person name="Smanski M.J."/>
            <person name="Chevrette M.G."/>
            <person name="De Carvalho L.P.S."/>
            <person name="Shen B."/>
        </authorList>
    </citation>
    <scope>NUCLEOTIDE SEQUENCE [LARGE SCALE GENOMIC DNA]</scope>
    <source>
        <strain evidence="1 2">NPDC050545</strain>
    </source>
</reference>
<sequence length="89" mass="9726">MVKRKRGHAEATDGVHDVTVRKTVTMRSSIVRRVEARTGARDFSAYVDGAVARALAMDDALEILAEAEGRLGPVSDEAMVEAERAWRGE</sequence>
<evidence type="ECO:0000313" key="1">
    <source>
        <dbReference type="EMBL" id="MFI6504211.1"/>
    </source>
</evidence>
<dbReference type="RefSeq" id="WP_397089967.1">
    <property type="nucleotide sequence ID" value="NZ_JBITGY010000014.1"/>
</dbReference>
<protein>
    <recommendedName>
        <fullName evidence="3">CopG family transcriptional regulator</fullName>
    </recommendedName>
</protein>
<evidence type="ECO:0000313" key="2">
    <source>
        <dbReference type="Proteomes" id="UP001612741"/>
    </source>
</evidence>
<proteinExistence type="predicted"/>
<evidence type="ECO:0008006" key="3">
    <source>
        <dbReference type="Google" id="ProtNLM"/>
    </source>
</evidence>